<proteinExistence type="predicted"/>
<comment type="caution">
    <text evidence="2">The sequence shown here is derived from an EMBL/GenBank/DDBJ whole genome shotgun (WGS) entry which is preliminary data.</text>
</comment>
<evidence type="ECO:0000313" key="2">
    <source>
        <dbReference type="EMBL" id="KAF7716520.1"/>
    </source>
</evidence>
<feature type="chain" id="PRO_5035183813" evidence="1">
    <location>
        <begin position="26"/>
        <end position="173"/>
    </location>
</feature>
<sequence>MRLTNTVSLLALALTSPLAVLPVNATSTTTASTPDTSCGPCQHGYVCKNGSCILDTEHLTNPLQIFSTLSSVNPGGPMQTTGITVVTGTSSVMSMSMSTSTSMSASATATASMTSAVGSTMSGASASASGSGSASASASASTTPASAGGSVLSVEWSVWSVLGLVAVGAPFVV</sequence>
<accession>A0A8J8W269</accession>
<gene>
    <name evidence="2" type="ORF">PECM_005397</name>
</gene>
<evidence type="ECO:0000313" key="3">
    <source>
        <dbReference type="Proteomes" id="UP000631181"/>
    </source>
</evidence>
<evidence type="ECO:0000256" key="1">
    <source>
        <dbReference type="SAM" id="SignalP"/>
    </source>
</evidence>
<dbReference type="EMBL" id="WIWV01000039">
    <property type="protein sequence ID" value="KAF7716520.1"/>
    <property type="molecule type" value="Genomic_DNA"/>
</dbReference>
<organism evidence="2 3">
    <name type="scientific">Penicillium ucsense</name>
    <dbReference type="NCBI Taxonomy" id="2839758"/>
    <lineage>
        <taxon>Eukaryota</taxon>
        <taxon>Fungi</taxon>
        <taxon>Dikarya</taxon>
        <taxon>Ascomycota</taxon>
        <taxon>Pezizomycotina</taxon>
        <taxon>Eurotiomycetes</taxon>
        <taxon>Eurotiomycetidae</taxon>
        <taxon>Eurotiales</taxon>
        <taxon>Aspergillaceae</taxon>
        <taxon>Penicillium</taxon>
    </lineage>
</organism>
<keyword evidence="1" id="KW-0732">Signal</keyword>
<name>A0A8J8W269_9EURO</name>
<protein>
    <submittedName>
        <fullName evidence="2">Uncharacterized protein</fullName>
    </submittedName>
</protein>
<dbReference type="AlphaFoldDB" id="A0A8J8W269"/>
<dbReference type="OrthoDB" id="4367546at2759"/>
<keyword evidence="3" id="KW-1185">Reference proteome</keyword>
<feature type="signal peptide" evidence="1">
    <location>
        <begin position="1"/>
        <end position="25"/>
    </location>
</feature>
<reference evidence="2" key="1">
    <citation type="journal article" date="2020" name="Front. Microbiol.">
        <title>Gene regulatory networks of Penicillium echinulatum 2HH and Penicillium oxalicum 114-2 inferred by a computational biology approach.</title>
        <authorList>
            <person name="Lenz A.R."/>
            <person name="Galan-Vasquez E."/>
            <person name="Balbinot E."/>
            <person name="De Abreu F.P."/>
            <person name="De Oliveira N.S."/>
            <person name="Da Rosa L.O."/>
            <person name="De Avila E Silva S."/>
            <person name="Camassola M."/>
            <person name="Dillon A.J.P."/>
            <person name="Perez-Rueda E."/>
        </authorList>
    </citation>
    <scope>NUCLEOTIDE SEQUENCE</scope>
    <source>
        <strain evidence="2">S1M29</strain>
    </source>
</reference>
<dbReference type="Proteomes" id="UP000631181">
    <property type="component" value="Unassembled WGS sequence"/>
</dbReference>